<evidence type="ECO:0000256" key="3">
    <source>
        <dbReference type="ARBA" id="ARBA00023163"/>
    </source>
</evidence>
<dbReference type="Pfam" id="PF01047">
    <property type="entry name" value="MarR"/>
    <property type="match status" value="1"/>
</dbReference>
<reference evidence="5 6" key="1">
    <citation type="journal article" date="2015" name="Genome Announc.">
        <title>Expanding the biotechnology potential of lactobacilli through comparative genomics of 213 strains and associated genera.</title>
        <authorList>
            <person name="Sun Z."/>
            <person name="Harris H.M."/>
            <person name="McCann A."/>
            <person name="Guo C."/>
            <person name="Argimon S."/>
            <person name="Zhang W."/>
            <person name="Yang X."/>
            <person name="Jeffery I.B."/>
            <person name="Cooney J.C."/>
            <person name="Kagawa T.F."/>
            <person name="Liu W."/>
            <person name="Song Y."/>
            <person name="Salvetti E."/>
            <person name="Wrobel A."/>
            <person name="Rasinkangas P."/>
            <person name="Parkhill J."/>
            <person name="Rea M.C."/>
            <person name="O'Sullivan O."/>
            <person name="Ritari J."/>
            <person name="Douillard F.P."/>
            <person name="Paul Ross R."/>
            <person name="Yang R."/>
            <person name="Briner A.E."/>
            <person name="Felis G.E."/>
            <person name="de Vos W.M."/>
            <person name="Barrangou R."/>
            <person name="Klaenhammer T.R."/>
            <person name="Caufield P.W."/>
            <person name="Cui Y."/>
            <person name="Zhang H."/>
            <person name="O'Toole P.W."/>
        </authorList>
    </citation>
    <scope>NUCLEOTIDE SEQUENCE [LARGE SCALE GENOMIC DNA]</scope>
    <source>
        <strain evidence="5 6">DSM 19909</strain>
    </source>
</reference>
<dbReference type="PRINTS" id="PR00598">
    <property type="entry name" value="HTHMARR"/>
</dbReference>
<dbReference type="GO" id="GO:0003700">
    <property type="term" value="F:DNA-binding transcription factor activity"/>
    <property type="evidence" value="ECO:0007669"/>
    <property type="project" value="InterPro"/>
</dbReference>
<name>A0A0R1M2V3_9LACO</name>
<proteinExistence type="predicted"/>
<gene>
    <name evidence="5" type="ORF">FD04_GL000527</name>
</gene>
<evidence type="ECO:0000313" key="5">
    <source>
        <dbReference type="EMBL" id="KRK98786.1"/>
    </source>
</evidence>
<protein>
    <submittedName>
        <fullName evidence="5">MarR family transcriptional regulator</fullName>
    </submittedName>
</protein>
<keyword evidence="6" id="KW-1185">Reference proteome</keyword>
<dbReference type="Proteomes" id="UP000051160">
    <property type="component" value="Unassembled WGS sequence"/>
</dbReference>
<organism evidence="5 6">
    <name type="scientific">Secundilactobacillus odoratitofui DSM 19909 = JCM 15043</name>
    <dbReference type="NCBI Taxonomy" id="1423776"/>
    <lineage>
        <taxon>Bacteria</taxon>
        <taxon>Bacillati</taxon>
        <taxon>Bacillota</taxon>
        <taxon>Bacilli</taxon>
        <taxon>Lactobacillales</taxon>
        <taxon>Lactobacillaceae</taxon>
        <taxon>Secundilactobacillus</taxon>
    </lineage>
</organism>
<comment type="caution">
    <text evidence="5">The sequence shown here is derived from an EMBL/GenBank/DDBJ whole genome shotgun (WGS) entry which is preliminary data.</text>
</comment>
<feature type="domain" description="HTH marR-type" evidence="4">
    <location>
        <begin position="5"/>
        <end position="137"/>
    </location>
</feature>
<dbReference type="AlphaFoldDB" id="A0A0R1M2V3"/>
<dbReference type="STRING" id="1423776.FD04_GL000527"/>
<dbReference type="PANTHER" id="PTHR42756">
    <property type="entry name" value="TRANSCRIPTIONAL REGULATOR, MARR"/>
    <property type="match status" value="1"/>
</dbReference>
<dbReference type="SUPFAM" id="SSF46785">
    <property type="entry name" value="Winged helix' DNA-binding domain"/>
    <property type="match status" value="1"/>
</dbReference>
<dbReference type="Gene3D" id="1.10.10.10">
    <property type="entry name" value="Winged helix-like DNA-binding domain superfamily/Winged helix DNA-binding domain"/>
    <property type="match status" value="1"/>
</dbReference>
<dbReference type="PROSITE" id="PS50995">
    <property type="entry name" value="HTH_MARR_2"/>
    <property type="match status" value="1"/>
</dbReference>
<evidence type="ECO:0000256" key="1">
    <source>
        <dbReference type="ARBA" id="ARBA00023015"/>
    </source>
</evidence>
<evidence type="ECO:0000259" key="4">
    <source>
        <dbReference type="PROSITE" id="PS50995"/>
    </source>
</evidence>
<keyword evidence="3" id="KW-0804">Transcription</keyword>
<dbReference type="EMBL" id="AZEE01000027">
    <property type="protein sequence ID" value="KRK98786.1"/>
    <property type="molecule type" value="Genomic_DNA"/>
</dbReference>
<dbReference type="InterPro" id="IPR036388">
    <property type="entry name" value="WH-like_DNA-bd_sf"/>
</dbReference>
<evidence type="ECO:0000313" key="6">
    <source>
        <dbReference type="Proteomes" id="UP000051160"/>
    </source>
</evidence>
<keyword evidence="1" id="KW-0805">Transcription regulation</keyword>
<accession>A0A0R1M2V3</accession>
<dbReference type="GO" id="GO:0003677">
    <property type="term" value="F:DNA binding"/>
    <property type="evidence" value="ECO:0007669"/>
    <property type="project" value="UniProtKB-KW"/>
</dbReference>
<dbReference type="InterPro" id="IPR000835">
    <property type="entry name" value="HTH_MarR-typ"/>
</dbReference>
<dbReference type="InterPro" id="IPR023187">
    <property type="entry name" value="Tscrpt_reg_MarR-type_CS"/>
</dbReference>
<dbReference type="InterPro" id="IPR036390">
    <property type="entry name" value="WH_DNA-bd_sf"/>
</dbReference>
<dbReference type="PANTHER" id="PTHR42756:SF2">
    <property type="entry name" value="MARR FAMILY REGULATORY PROTEIN"/>
    <property type="match status" value="1"/>
</dbReference>
<keyword evidence="2" id="KW-0238">DNA-binding</keyword>
<dbReference type="SMART" id="SM00347">
    <property type="entry name" value="HTH_MARR"/>
    <property type="match status" value="1"/>
</dbReference>
<sequence length="154" mass="17836">MHMPGDDPLRAIGVIAKALDGIANIEFKQFDLTRGQYMYLSRICEEPGLTQTQLGERIKVDRATATRAIQQLEAHGFIRRENDDQDRKQKHVWPTEKANQVYPRIRAENEHSTQIALQGFSATEQQQVKQLLLRMQQNVSDNWDFVKRGGVRKY</sequence>
<dbReference type="PROSITE" id="PS01117">
    <property type="entry name" value="HTH_MARR_1"/>
    <property type="match status" value="1"/>
</dbReference>
<evidence type="ECO:0000256" key="2">
    <source>
        <dbReference type="ARBA" id="ARBA00023125"/>
    </source>
</evidence>
<dbReference type="PATRIC" id="fig|1423776.4.peg.531"/>